<protein>
    <submittedName>
        <fullName evidence="1">Uncharacterized protein</fullName>
    </submittedName>
</protein>
<dbReference type="AlphaFoldDB" id="A0A9P6A9J8"/>
<dbReference type="GO" id="GO:0016491">
    <property type="term" value="F:oxidoreductase activity"/>
    <property type="evidence" value="ECO:0007669"/>
    <property type="project" value="InterPro"/>
</dbReference>
<proteinExistence type="predicted"/>
<organism evidence="1 2">
    <name type="scientific">Pleurotus eryngii</name>
    <name type="common">Boletus of the steppes</name>
    <dbReference type="NCBI Taxonomy" id="5323"/>
    <lineage>
        <taxon>Eukaryota</taxon>
        <taxon>Fungi</taxon>
        <taxon>Dikarya</taxon>
        <taxon>Basidiomycota</taxon>
        <taxon>Agaricomycotina</taxon>
        <taxon>Agaricomycetes</taxon>
        <taxon>Agaricomycetidae</taxon>
        <taxon>Agaricales</taxon>
        <taxon>Pleurotineae</taxon>
        <taxon>Pleurotaceae</taxon>
        <taxon>Pleurotus</taxon>
    </lineage>
</organism>
<comment type="caution">
    <text evidence="1">The sequence shown here is derived from an EMBL/GenBank/DDBJ whole genome shotgun (WGS) entry which is preliminary data.</text>
</comment>
<dbReference type="OrthoDB" id="416253at2759"/>
<dbReference type="Proteomes" id="UP000807025">
    <property type="component" value="Unassembled WGS sequence"/>
</dbReference>
<reference evidence="1" key="1">
    <citation type="submission" date="2020-11" db="EMBL/GenBank/DDBJ databases">
        <authorList>
            <consortium name="DOE Joint Genome Institute"/>
            <person name="Ahrendt S."/>
            <person name="Riley R."/>
            <person name="Andreopoulos W."/>
            <person name="Labutti K."/>
            <person name="Pangilinan J."/>
            <person name="Ruiz-Duenas F.J."/>
            <person name="Barrasa J.M."/>
            <person name="Sanchez-Garcia M."/>
            <person name="Camarero S."/>
            <person name="Miyauchi S."/>
            <person name="Serrano A."/>
            <person name="Linde D."/>
            <person name="Babiker R."/>
            <person name="Drula E."/>
            <person name="Ayuso-Fernandez I."/>
            <person name="Pacheco R."/>
            <person name="Padilla G."/>
            <person name="Ferreira P."/>
            <person name="Barriuso J."/>
            <person name="Kellner H."/>
            <person name="Castanera R."/>
            <person name="Alfaro M."/>
            <person name="Ramirez L."/>
            <person name="Pisabarro A.G."/>
            <person name="Kuo A."/>
            <person name="Tritt A."/>
            <person name="Lipzen A."/>
            <person name="He G."/>
            <person name="Yan M."/>
            <person name="Ng V."/>
            <person name="Cullen D."/>
            <person name="Martin F."/>
            <person name="Rosso M.-N."/>
            <person name="Henrissat B."/>
            <person name="Hibbett D."/>
            <person name="Martinez A.T."/>
            <person name="Grigoriev I.V."/>
        </authorList>
    </citation>
    <scope>NUCLEOTIDE SEQUENCE</scope>
    <source>
        <strain evidence="1">ATCC 90797</strain>
    </source>
</reference>
<name>A0A9P6A9J8_PLEER</name>
<dbReference type="SUPFAM" id="SSF51430">
    <property type="entry name" value="NAD(P)-linked oxidoreductase"/>
    <property type="match status" value="1"/>
</dbReference>
<sequence>MEKLLDTGKVKTVGVPTSPPILSPNYGLTAPSYRRQTKCNCIRAFLKLKAFCEEKGILLTAHTPLGRAESKVFVELETIVDISKSPSVLLS</sequence>
<dbReference type="PRINTS" id="PR00069">
    <property type="entry name" value="ALDKETRDTASE"/>
</dbReference>
<dbReference type="Gene3D" id="3.20.20.100">
    <property type="entry name" value="NADP-dependent oxidoreductase domain"/>
    <property type="match status" value="1"/>
</dbReference>
<keyword evidence="2" id="KW-1185">Reference proteome</keyword>
<dbReference type="EMBL" id="MU154522">
    <property type="protein sequence ID" value="KAF9501776.1"/>
    <property type="molecule type" value="Genomic_DNA"/>
</dbReference>
<gene>
    <name evidence="1" type="ORF">BDN71DRAFT_485600</name>
</gene>
<dbReference type="InterPro" id="IPR036812">
    <property type="entry name" value="NAD(P)_OxRdtase_dom_sf"/>
</dbReference>
<evidence type="ECO:0000313" key="2">
    <source>
        <dbReference type="Proteomes" id="UP000807025"/>
    </source>
</evidence>
<dbReference type="InterPro" id="IPR020471">
    <property type="entry name" value="AKR"/>
</dbReference>
<evidence type="ECO:0000313" key="1">
    <source>
        <dbReference type="EMBL" id="KAF9501776.1"/>
    </source>
</evidence>
<accession>A0A9P6A9J8</accession>